<dbReference type="EMBL" id="AZFV01000008">
    <property type="protein sequence ID" value="KRM17527.1"/>
    <property type="molecule type" value="Genomic_DNA"/>
</dbReference>
<organism evidence="2 3">
    <name type="scientific">Companilactobacillus nantensis DSM 16982</name>
    <dbReference type="NCBI Taxonomy" id="1423774"/>
    <lineage>
        <taxon>Bacteria</taxon>
        <taxon>Bacillati</taxon>
        <taxon>Bacillota</taxon>
        <taxon>Bacilli</taxon>
        <taxon>Lactobacillales</taxon>
        <taxon>Lactobacillaceae</taxon>
        <taxon>Companilactobacillus</taxon>
    </lineage>
</organism>
<proteinExistence type="predicted"/>
<keyword evidence="3" id="KW-1185">Reference proteome</keyword>
<sequence>MKKRLIVYPAIFDDTANKPGVYSVTFPDVPDALTYGNSLAEALERAPETLGLSLYELEKLPTPSDLNQLRTSNPNSTVNLVSVDLEHIKSQAKIKNTIH</sequence>
<dbReference type="Pfam" id="PF15919">
    <property type="entry name" value="HicB_lk_antitox"/>
    <property type="match status" value="1"/>
</dbReference>
<dbReference type="STRING" id="1423774.FD31_GL002512"/>
<evidence type="ECO:0000313" key="3">
    <source>
        <dbReference type="Proteomes" id="UP000051302"/>
    </source>
</evidence>
<gene>
    <name evidence="2" type="ORF">FD31_GL002512</name>
</gene>
<comment type="caution">
    <text evidence="2">The sequence shown here is derived from an EMBL/GenBank/DDBJ whole genome shotgun (WGS) entry which is preliminary data.</text>
</comment>
<dbReference type="SUPFAM" id="SSF143100">
    <property type="entry name" value="TTHA1013/TTHA0281-like"/>
    <property type="match status" value="1"/>
</dbReference>
<dbReference type="PATRIC" id="fig|1423774.3.peg.2611"/>
<protein>
    <recommendedName>
        <fullName evidence="1">HicB-like antitoxin of toxin-antitoxin system domain-containing protein</fullName>
    </recommendedName>
</protein>
<dbReference type="AlphaFoldDB" id="A0A0R1WI69"/>
<name>A0A0R1WI69_9LACO</name>
<reference evidence="2 3" key="1">
    <citation type="journal article" date="2015" name="Genome Announc.">
        <title>Expanding the biotechnology potential of lactobacilli through comparative genomics of 213 strains and associated genera.</title>
        <authorList>
            <person name="Sun Z."/>
            <person name="Harris H.M."/>
            <person name="McCann A."/>
            <person name="Guo C."/>
            <person name="Argimon S."/>
            <person name="Zhang W."/>
            <person name="Yang X."/>
            <person name="Jeffery I.B."/>
            <person name="Cooney J.C."/>
            <person name="Kagawa T.F."/>
            <person name="Liu W."/>
            <person name="Song Y."/>
            <person name="Salvetti E."/>
            <person name="Wrobel A."/>
            <person name="Rasinkangas P."/>
            <person name="Parkhill J."/>
            <person name="Rea M.C."/>
            <person name="O'Sullivan O."/>
            <person name="Ritari J."/>
            <person name="Douillard F.P."/>
            <person name="Paul Ross R."/>
            <person name="Yang R."/>
            <person name="Briner A.E."/>
            <person name="Felis G.E."/>
            <person name="de Vos W.M."/>
            <person name="Barrangou R."/>
            <person name="Klaenhammer T.R."/>
            <person name="Caufield P.W."/>
            <person name="Cui Y."/>
            <person name="Zhang H."/>
            <person name="O'Toole P.W."/>
        </authorList>
    </citation>
    <scope>NUCLEOTIDE SEQUENCE [LARGE SCALE GENOMIC DNA]</scope>
    <source>
        <strain evidence="2 3">DSM 16982</strain>
    </source>
</reference>
<evidence type="ECO:0000313" key="2">
    <source>
        <dbReference type="EMBL" id="KRM17527.1"/>
    </source>
</evidence>
<feature type="domain" description="HicB-like antitoxin of toxin-antitoxin system" evidence="1">
    <location>
        <begin position="8"/>
        <end position="93"/>
    </location>
</feature>
<dbReference type="Proteomes" id="UP000051302">
    <property type="component" value="Unassembled WGS sequence"/>
</dbReference>
<dbReference type="RefSeq" id="WP_057891593.1">
    <property type="nucleotide sequence ID" value="NZ_AZFV01000008.1"/>
</dbReference>
<dbReference type="InterPro" id="IPR031807">
    <property type="entry name" value="HicB-like"/>
</dbReference>
<accession>A0A0R1WI69</accession>
<dbReference type="InterPro" id="IPR035069">
    <property type="entry name" value="TTHA1013/TTHA0281-like"/>
</dbReference>
<dbReference type="Gene3D" id="3.30.160.250">
    <property type="match status" value="1"/>
</dbReference>
<evidence type="ECO:0000259" key="1">
    <source>
        <dbReference type="Pfam" id="PF15919"/>
    </source>
</evidence>